<dbReference type="SUPFAM" id="SSF53474">
    <property type="entry name" value="alpha/beta-Hydrolases"/>
    <property type="match status" value="1"/>
</dbReference>
<sequence length="296" mass="32704">MRSDFWGTALMAMACISACTGEPERQAEDSKQQVAQQQLTPSTMADNVTLLPQSVTFAGKPRQLWVYLPPGYATSSASYDVVYMHDGQNVFDAQTSYAGEWGVDETLNRLADEGYAVPLVVAIEHGGEARMQELSPWTNPEFGEAQGEAYLNFIINKVKPLIDGTYRTNPGAMSTTMMGSSMGGLMSHYALVARPDVFSKAAVFSPSFWFSEQAYHQSENAPLPETHRLLMTVGEKEGDKMVNGTQAMADLHLAQQHPQDRLSVRVVPGQSHNEAFWRAQVADALIWLNVVKQHEQ</sequence>
<dbReference type="PROSITE" id="PS51257">
    <property type="entry name" value="PROKAR_LIPOPROTEIN"/>
    <property type="match status" value="1"/>
</dbReference>
<dbReference type="InterPro" id="IPR000801">
    <property type="entry name" value="Esterase-like"/>
</dbReference>
<evidence type="ECO:0008006" key="3">
    <source>
        <dbReference type="Google" id="ProtNLM"/>
    </source>
</evidence>
<gene>
    <name evidence="1" type="ORF">GCM10007391_22430</name>
</gene>
<evidence type="ECO:0000313" key="2">
    <source>
        <dbReference type="Proteomes" id="UP000631300"/>
    </source>
</evidence>
<reference evidence="1" key="2">
    <citation type="submission" date="2020-09" db="EMBL/GenBank/DDBJ databases">
        <authorList>
            <person name="Sun Q."/>
            <person name="Kim S."/>
        </authorList>
    </citation>
    <scope>NUCLEOTIDE SEQUENCE</scope>
    <source>
        <strain evidence="1">KCTC 22164</strain>
    </source>
</reference>
<keyword evidence="2" id="KW-1185">Reference proteome</keyword>
<protein>
    <recommendedName>
        <fullName evidence="3">Alpha/beta hydrolase</fullName>
    </recommendedName>
</protein>
<dbReference type="PANTHER" id="PTHR48098">
    <property type="entry name" value="ENTEROCHELIN ESTERASE-RELATED"/>
    <property type="match status" value="1"/>
</dbReference>
<accession>A0A918JNE6</accession>
<reference evidence="1" key="1">
    <citation type="journal article" date="2014" name="Int. J. Syst. Evol. Microbiol.">
        <title>Complete genome sequence of Corynebacterium casei LMG S-19264T (=DSM 44701T), isolated from a smear-ripened cheese.</title>
        <authorList>
            <consortium name="US DOE Joint Genome Institute (JGI-PGF)"/>
            <person name="Walter F."/>
            <person name="Albersmeier A."/>
            <person name="Kalinowski J."/>
            <person name="Ruckert C."/>
        </authorList>
    </citation>
    <scope>NUCLEOTIDE SEQUENCE</scope>
    <source>
        <strain evidence="1">KCTC 22164</strain>
    </source>
</reference>
<proteinExistence type="predicted"/>
<organism evidence="1 2">
    <name type="scientific">Alteromonas halophila</name>
    <dbReference type="NCBI Taxonomy" id="516698"/>
    <lineage>
        <taxon>Bacteria</taxon>
        <taxon>Pseudomonadati</taxon>
        <taxon>Pseudomonadota</taxon>
        <taxon>Gammaproteobacteria</taxon>
        <taxon>Alteromonadales</taxon>
        <taxon>Alteromonadaceae</taxon>
        <taxon>Alteromonas/Salinimonas group</taxon>
        <taxon>Alteromonas</taxon>
    </lineage>
</organism>
<evidence type="ECO:0000313" key="1">
    <source>
        <dbReference type="EMBL" id="GGW88151.1"/>
    </source>
</evidence>
<dbReference type="Pfam" id="PF00756">
    <property type="entry name" value="Esterase"/>
    <property type="match status" value="1"/>
</dbReference>
<dbReference type="Proteomes" id="UP000631300">
    <property type="component" value="Unassembled WGS sequence"/>
</dbReference>
<dbReference type="InterPro" id="IPR029058">
    <property type="entry name" value="AB_hydrolase_fold"/>
</dbReference>
<comment type="caution">
    <text evidence="1">The sequence shown here is derived from an EMBL/GenBank/DDBJ whole genome shotgun (WGS) entry which is preliminary data.</text>
</comment>
<dbReference type="EMBL" id="BMXP01000005">
    <property type="protein sequence ID" value="GGW88151.1"/>
    <property type="molecule type" value="Genomic_DNA"/>
</dbReference>
<dbReference type="Gene3D" id="3.40.50.1820">
    <property type="entry name" value="alpha/beta hydrolase"/>
    <property type="match status" value="1"/>
</dbReference>
<dbReference type="InterPro" id="IPR050583">
    <property type="entry name" value="Mycobacterial_A85_antigen"/>
</dbReference>
<dbReference type="AlphaFoldDB" id="A0A918JNE6"/>
<dbReference type="RefSeq" id="WP_189406508.1">
    <property type="nucleotide sequence ID" value="NZ_BMXP01000005.1"/>
</dbReference>
<dbReference type="PANTHER" id="PTHR48098:SF6">
    <property type="entry name" value="FERRI-BACILLIBACTIN ESTERASE BESA"/>
    <property type="match status" value="1"/>
</dbReference>
<name>A0A918JNE6_9ALTE</name>